<dbReference type="RefSeq" id="WP_019432985.1">
    <property type="nucleotide sequence ID" value="NZ_CP054938.1"/>
</dbReference>
<organism evidence="1 2">
    <name type="scientific">Streptomyces harbinensis</name>
    <dbReference type="NCBI Taxonomy" id="1176198"/>
    <lineage>
        <taxon>Bacteria</taxon>
        <taxon>Bacillati</taxon>
        <taxon>Actinomycetota</taxon>
        <taxon>Actinomycetes</taxon>
        <taxon>Kitasatosporales</taxon>
        <taxon>Streptomycetaceae</taxon>
        <taxon>Streptomyces</taxon>
    </lineage>
</organism>
<dbReference type="AlphaFoldDB" id="A0A1I6RRG7"/>
<keyword evidence="2" id="KW-1185">Reference proteome</keyword>
<name>A0A1I6RRG7_9ACTN</name>
<accession>A0A1I6RRG7</accession>
<reference evidence="2" key="1">
    <citation type="submission" date="2016-10" db="EMBL/GenBank/DDBJ databases">
        <authorList>
            <person name="Varghese N."/>
            <person name="Submissions S."/>
        </authorList>
    </citation>
    <scope>NUCLEOTIDE SEQUENCE [LARGE SCALE GENOMIC DNA]</scope>
    <source>
        <strain evidence="2">CGMCC 4.7047</strain>
    </source>
</reference>
<dbReference type="STRING" id="1176198.SAMN05444716_103314"/>
<proteinExistence type="predicted"/>
<protein>
    <submittedName>
        <fullName evidence="1">Uncharacterized protein</fullName>
    </submittedName>
</protein>
<gene>
    <name evidence="1" type="ORF">SAMN05444716_103314</name>
</gene>
<dbReference type="Proteomes" id="UP000198873">
    <property type="component" value="Unassembled WGS sequence"/>
</dbReference>
<sequence>MASDDDYMRRTVILEEEVPNAESYISQYKIGIDHQQRRLRNLNYELGRLNERIGDVDHDT</sequence>
<evidence type="ECO:0000313" key="2">
    <source>
        <dbReference type="Proteomes" id="UP000198873"/>
    </source>
</evidence>
<dbReference type="EMBL" id="FPAB01000003">
    <property type="protein sequence ID" value="SFS67307.1"/>
    <property type="molecule type" value="Genomic_DNA"/>
</dbReference>
<evidence type="ECO:0000313" key="1">
    <source>
        <dbReference type="EMBL" id="SFS67307.1"/>
    </source>
</evidence>